<name>A0ACB7EYT9_NIBAL</name>
<organism evidence="1 2">
    <name type="scientific">Nibea albiflora</name>
    <name type="common">Yellow drum</name>
    <name type="synonym">Corvina albiflora</name>
    <dbReference type="NCBI Taxonomy" id="240163"/>
    <lineage>
        <taxon>Eukaryota</taxon>
        <taxon>Metazoa</taxon>
        <taxon>Chordata</taxon>
        <taxon>Craniata</taxon>
        <taxon>Vertebrata</taxon>
        <taxon>Euteleostomi</taxon>
        <taxon>Actinopterygii</taxon>
        <taxon>Neopterygii</taxon>
        <taxon>Teleostei</taxon>
        <taxon>Neoteleostei</taxon>
        <taxon>Acanthomorphata</taxon>
        <taxon>Eupercaria</taxon>
        <taxon>Sciaenidae</taxon>
        <taxon>Nibea</taxon>
    </lineage>
</organism>
<dbReference type="EMBL" id="CM024808">
    <property type="protein sequence ID" value="KAG8007099.1"/>
    <property type="molecule type" value="Genomic_DNA"/>
</dbReference>
<evidence type="ECO:0000313" key="2">
    <source>
        <dbReference type="Proteomes" id="UP000805704"/>
    </source>
</evidence>
<accession>A0ACB7EYT9</accession>
<evidence type="ECO:0000313" key="1">
    <source>
        <dbReference type="EMBL" id="KAG8007099.1"/>
    </source>
</evidence>
<dbReference type="Proteomes" id="UP000805704">
    <property type="component" value="Chromosome 20"/>
</dbReference>
<gene>
    <name evidence="1" type="ORF">GBF38_023244</name>
</gene>
<comment type="caution">
    <text evidence="1">The sequence shown here is derived from an EMBL/GenBank/DDBJ whole genome shotgun (WGS) entry which is preliminary data.</text>
</comment>
<reference evidence="1" key="1">
    <citation type="submission" date="2020-04" db="EMBL/GenBank/DDBJ databases">
        <title>A chromosome-scale assembly and high-density genetic map of the yellow drum (Nibea albiflora) genome.</title>
        <authorList>
            <person name="Xu D."/>
            <person name="Zhang W."/>
            <person name="Chen R."/>
            <person name="Tan P."/>
            <person name="Wang L."/>
            <person name="Song H."/>
            <person name="Tian L."/>
            <person name="Zhu Q."/>
            <person name="Wang B."/>
        </authorList>
    </citation>
    <scope>NUCLEOTIDE SEQUENCE</scope>
    <source>
        <strain evidence="1">ZJHYS-2018</strain>
    </source>
</reference>
<sequence length="265" mass="30998">MVKQLLANEEVAHKIARDYAEKDQNLAQSQLARFVAEKEQLEKDIEYYKNYTIDQTGQINHLEHIKATQEQKIKLHEKEIEILRHQTRNILNELSRIPKAPRIRNTTMEKIRRVYPSVQIKQQHLKDLLQVKDKEIEKLKSMLARRPDNAIQKLQKCQWDIRKLKKDAMAQEALLVMYAAKVKSQEEVNSSMSEELRQLRITCKQESRNRTLPPLSKKPQPPPVDKPSDRPKSSCATGFPQRPAYHQSTKPSFNSVRLPPLQLNK</sequence>
<proteinExistence type="predicted"/>
<protein>
    <submittedName>
        <fullName evidence="1">Uncharacterized protein</fullName>
    </submittedName>
</protein>
<keyword evidence="2" id="KW-1185">Reference proteome</keyword>